<feature type="signal peptide" evidence="4">
    <location>
        <begin position="1"/>
        <end position="21"/>
    </location>
</feature>
<name>A0A2T4UDY5_9ACTN</name>
<dbReference type="EMBL" id="PYYB01000003">
    <property type="protein sequence ID" value="PTL55719.1"/>
    <property type="molecule type" value="Genomic_DNA"/>
</dbReference>
<keyword evidence="4" id="KW-0732">Signal</keyword>
<dbReference type="OrthoDB" id="9776971at2"/>
<sequence>MRPTILIAVLLSLVLAAPAAASTTQFTMFEAPSALVDPSQRDSTLDEIDALGADAIRVLVNWNRVAPSPTSKTRPANFDASDPAAYGDGFATYEAIVAAAKARGLRVLFTITGGAPFWATAKGTDAITRPDPDEFQAFATALGAKFRDDVDIWSIWNEPNQPQFLAPQFVGGKPQSPKLYRSLYLAAQRGLGASGNGQDTILAAETSPRGNPRIVAPLAFLRGFLCLDSKYRKAKSCGKIDADGWAHHPYTTSGGPYFRSGNTDDVTIGTLSRLTRALDRAGKAGAIRKGMPMYLTEFGIQSFPDRITGVPLSTQADYRSLSEFIAYGNKRVKAFSQYLMRDSDPNPPGGSKFSGFESGLRTFGGTKKPAYDGFRLPLVADRYAAGKVRLWGLARPADGRTKVRILYANGGSSRWRTLTTLSTDARGYFSSRRSAPKDRRYRVEWTAADGTTHRGPVTKTRSAP</sequence>
<dbReference type="InterPro" id="IPR001547">
    <property type="entry name" value="Glyco_hydro_5"/>
</dbReference>
<dbReference type="InterPro" id="IPR017853">
    <property type="entry name" value="GH"/>
</dbReference>
<proteinExistence type="inferred from homology"/>
<reference evidence="6 7" key="1">
    <citation type="submission" date="2018-03" db="EMBL/GenBank/DDBJ databases">
        <title>Aquarubrobacter algicola gen. nov., sp. nov., a novel actinobacterium isolated from shallow eutrophic lake during the end of cyanobacterial harmful algal blooms.</title>
        <authorList>
            <person name="Chun S.J."/>
        </authorList>
    </citation>
    <scope>NUCLEOTIDE SEQUENCE [LARGE SCALE GENOMIC DNA]</scope>
    <source>
        <strain evidence="6 7">Seoho-28</strain>
    </source>
</reference>
<keyword evidence="2 3" id="KW-0326">Glycosidase</keyword>
<gene>
    <name evidence="6" type="ORF">C7Y72_19000</name>
</gene>
<evidence type="ECO:0000256" key="4">
    <source>
        <dbReference type="SAM" id="SignalP"/>
    </source>
</evidence>
<evidence type="ECO:0000313" key="6">
    <source>
        <dbReference type="EMBL" id="PTL55719.1"/>
    </source>
</evidence>
<dbReference type="AlphaFoldDB" id="A0A2T4UDY5"/>
<dbReference type="GO" id="GO:0004553">
    <property type="term" value="F:hydrolase activity, hydrolyzing O-glycosyl compounds"/>
    <property type="evidence" value="ECO:0007669"/>
    <property type="project" value="InterPro"/>
</dbReference>
<dbReference type="RefSeq" id="WP_107570762.1">
    <property type="nucleotide sequence ID" value="NZ_PYYB01000003.1"/>
</dbReference>
<feature type="chain" id="PRO_5015623556" description="Glycoside hydrolase family 5 domain-containing protein" evidence="4">
    <location>
        <begin position="22"/>
        <end position="464"/>
    </location>
</feature>
<accession>A0A2T4UDY5</accession>
<dbReference type="PANTHER" id="PTHR12631">
    <property type="entry name" value="ALPHA-L-IDURONIDASE"/>
    <property type="match status" value="1"/>
</dbReference>
<evidence type="ECO:0000256" key="2">
    <source>
        <dbReference type="ARBA" id="ARBA00023295"/>
    </source>
</evidence>
<dbReference type="Pfam" id="PF00150">
    <property type="entry name" value="Cellulase"/>
    <property type="match status" value="1"/>
</dbReference>
<dbReference type="Gene3D" id="3.20.20.80">
    <property type="entry name" value="Glycosidases"/>
    <property type="match status" value="1"/>
</dbReference>
<keyword evidence="1 3" id="KW-0378">Hydrolase</keyword>
<comment type="similarity">
    <text evidence="3">Belongs to the glycosyl hydrolase 5 (cellulase A) family.</text>
</comment>
<evidence type="ECO:0000259" key="5">
    <source>
        <dbReference type="Pfam" id="PF00150"/>
    </source>
</evidence>
<keyword evidence="7" id="KW-1185">Reference proteome</keyword>
<dbReference type="GO" id="GO:0000272">
    <property type="term" value="P:polysaccharide catabolic process"/>
    <property type="evidence" value="ECO:0007669"/>
    <property type="project" value="InterPro"/>
</dbReference>
<dbReference type="SUPFAM" id="SSF51445">
    <property type="entry name" value="(Trans)glycosidases"/>
    <property type="match status" value="1"/>
</dbReference>
<organism evidence="6 7">
    <name type="scientific">Paraconexibacter algicola</name>
    <dbReference type="NCBI Taxonomy" id="2133960"/>
    <lineage>
        <taxon>Bacteria</taxon>
        <taxon>Bacillati</taxon>
        <taxon>Actinomycetota</taxon>
        <taxon>Thermoleophilia</taxon>
        <taxon>Solirubrobacterales</taxon>
        <taxon>Paraconexibacteraceae</taxon>
        <taxon>Paraconexibacter</taxon>
    </lineage>
</organism>
<evidence type="ECO:0000256" key="1">
    <source>
        <dbReference type="ARBA" id="ARBA00022801"/>
    </source>
</evidence>
<evidence type="ECO:0000313" key="7">
    <source>
        <dbReference type="Proteomes" id="UP000240739"/>
    </source>
</evidence>
<dbReference type="PANTHER" id="PTHR12631:SF10">
    <property type="entry name" value="BETA-XYLOSIDASE-LIKE PROTEIN-RELATED"/>
    <property type="match status" value="1"/>
</dbReference>
<protein>
    <recommendedName>
        <fullName evidence="5">Glycoside hydrolase family 5 domain-containing protein</fullName>
    </recommendedName>
</protein>
<dbReference type="Proteomes" id="UP000240739">
    <property type="component" value="Unassembled WGS sequence"/>
</dbReference>
<comment type="caution">
    <text evidence="6">The sequence shown here is derived from an EMBL/GenBank/DDBJ whole genome shotgun (WGS) entry which is preliminary data.</text>
</comment>
<feature type="domain" description="Glycoside hydrolase family 5" evidence="5">
    <location>
        <begin position="24"/>
        <end position="161"/>
    </location>
</feature>
<evidence type="ECO:0000256" key="3">
    <source>
        <dbReference type="RuleBase" id="RU361153"/>
    </source>
</evidence>
<dbReference type="InterPro" id="IPR051923">
    <property type="entry name" value="Glycosyl_Hydrolase_39"/>
</dbReference>